<feature type="transmembrane region" description="Helical" evidence="6">
    <location>
        <begin position="161"/>
        <end position="180"/>
    </location>
</feature>
<sequence>MLSPIKAAHKWLFETHPRAGVATIYGSLNVVGDTCAQVFFSEAAYDPIRTLRFFIFGFGIAPLALMWNTYLERKYPLRVSNDIDLASIPTAPEYVPLESVKVDAPPSSSDSPRLHRRTASTVSAQGDDHKLVLPSEAPAVKPKLPPVDRVVLLRRIAADQVFMAPISFVVFLVCMGLMEFRTPTAILVRIRTALLPILLTNYKVWPFVQCAMFLYVPLQYRVPLSGIVNVAWTIYLSWENAR</sequence>
<evidence type="ECO:0000256" key="4">
    <source>
        <dbReference type="ARBA" id="ARBA00022989"/>
    </source>
</evidence>
<feature type="region of interest" description="Disordered" evidence="7">
    <location>
        <begin position="102"/>
        <end position="124"/>
    </location>
</feature>
<dbReference type="EMBL" id="PJQD01000013">
    <property type="protein sequence ID" value="POY75731.1"/>
    <property type="molecule type" value="Genomic_DNA"/>
</dbReference>
<evidence type="ECO:0000256" key="6">
    <source>
        <dbReference type="RuleBase" id="RU363053"/>
    </source>
</evidence>
<comment type="subcellular location">
    <subcellularLocation>
        <location evidence="1">Membrane</location>
        <topology evidence="1">Multi-pass membrane protein</topology>
    </subcellularLocation>
</comment>
<comment type="caution">
    <text evidence="8">The sequence shown here is derived from an EMBL/GenBank/DDBJ whole genome shotgun (WGS) entry which is preliminary data.</text>
</comment>
<feature type="transmembrane region" description="Helical" evidence="6">
    <location>
        <begin position="51"/>
        <end position="70"/>
    </location>
</feature>
<keyword evidence="9" id="KW-1185">Reference proteome</keyword>
<accession>A0A2S5BG46</accession>
<dbReference type="InterPro" id="IPR007248">
    <property type="entry name" value="Mpv17_PMP22"/>
</dbReference>
<gene>
    <name evidence="8" type="ORF">BMF94_1354</name>
</gene>
<evidence type="ECO:0000256" key="1">
    <source>
        <dbReference type="ARBA" id="ARBA00004141"/>
    </source>
</evidence>
<dbReference type="PANTHER" id="PTHR11266">
    <property type="entry name" value="PEROXISOMAL MEMBRANE PROTEIN 2, PXMP2 MPV17"/>
    <property type="match status" value="1"/>
</dbReference>
<evidence type="ECO:0000256" key="7">
    <source>
        <dbReference type="SAM" id="MobiDB-lite"/>
    </source>
</evidence>
<evidence type="ECO:0000256" key="2">
    <source>
        <dbReference type="ARBA" id="ARBA00006824"/>
    </source>
</evidence>
<keyword evidence="4 6" id="KW-1133">Transmembrane helix</keyword>
<name>A0A2S5BG46_9BASI</name>
<dbReference type="GO" id="GO:0016020">
    <property type="term" value="C:membrane"/>
    <property type="evidence" value="ECO:0007669"/>
    <property type="project" value="UniProtKB-SubCell"/>
</dbReference>
<dbReference type="GO" id="GO:0005739">
    <property type="term" value="C:mitochondrion"/>
    <property type="evidence" value="ECO:0007669"/>
    <property type="project" value="TreeGrafter"/>
</dbReference>
<dbReference type="AlphaFoldDB" id="A0A2S5BG46"/>
<evidence type="ECO:0000256" key="5">
    <source>
        <dbReference type="ARBA" id="ARBA00023136"/>
    </source>
</evidence>
<protein>
    <submittedName>
        <fullName evidence="8">Uncharacterized protein</fullName>
    </submittedName>
</protein>
<organism evidence="8 9">
    <name type="scientific">Rhodotorula taiwanensis</name>
    <dbReference type="NCBI Taxonomy" id="741276"/>
    <lineage>
        <taxon>Eukaryota</taxon>
        <taxon>Fungi</taxon>
        <taxon>Dikarya</taxon>
        <taxon>Basidiomycota</taxon>
        <taxon>Pucciniomycotina</taxon>
        <taxon>Microbotryomycetes</taxon>
        <taxon>Sporidiobolales</taxon>
        <taxon>Sporidiobolaceae</taxon>
        <taxon>Rhodotorula</taxon>
    </lineage>
</organism>
<feature type="transmembrane region" description="Helical" evidence="6">
    <location>
        <begin position="192"/>
        <end position="216"/>
    </location>
</feature>
<keyword evidence="3 6" id="KW-0812">Transmembrane</keyword>
<dbReference type="STRING" id="741276.A0A2S5BG46"/>
<dbReference type="PANTHER" id="PTHR11266:SF50">
    <property type="entry name" value="VACUOLAR MEMBRANE PROTEIN YOR292C"/>
    <property type="match status" value="1"/>
</dbReference>
<dbReference type="Proteomes" id="UP000237144">
    <property type="component" value="Unassembled WGS sequence"/>
</dbReference>
<dbReference type="Pfam" id="PF04117">
    <property type="entry name" value="Mpv17_PMP22"/>
    <property type="match status" value="1"/>
</dbReference>
<dbReference type="OrthoDB" id="10267969at2759"/>
<evidence type="ECO:0000313" key="9">
    <source>
        <dbReference type="Proteomes" id="UP000237144"/>
    </source>
</evidence>
<proteinExistence type="inferred from homology"/>
<keyword evidence="5 6" id="KW-0472">Membrane</keyword>
<reference evidence="8 9" key="1">
    <citation type="journal article" date="2018" name="Front. Microbiol.">
        <title>Prospects for Fungal Bioremediation of Acidic Radioactive Waste Sites: Characterization and Genome Sequence of Rhodotorula taiwanensis MD1149.</title>
        <authorList>
            <person name="Tkavc R."/>
            <person name="Matrosova V.Y."/>
            <person name="Grichenko O.E."/>
            <person name="Gostincar C."/>
            <person name="Volpe R.P."/>
            <person name="Klimenkova P."/>
            <person name="Gaidamakova E.K."/>
            <person name="Zhou C.E."/>
            <person name="Stewart B.J."/>
            <person name="Lyman M.G."/>
            <person name="Malfatti S.A."/>
            <person name="Rubinfeld B."/>
            <person name="Courtot M."/>
            <person name="Singh J."/>
            <person name="Dalgard C.L."/>
            <person name="Hamilton T."/>
            <person name="Frey K.G."/>
            <person name="Gunde-Cimerman N."/>
            <person name="Dugan L."/>
            <person name="Daly M.J."/>
        </authorList>
    </citation>
    <scope>NUCLEOTIDE SEQUENCE [LARGE SCALE GENOMIC DNA]</scope>
    <source>
        <strain evidence="8 9">MD1149</strain>
    </source>
</reference>
<evidence type="ECO:0000256" key="3">
    <source>
        <dbReference type="ARBA" id="ARBA00022692"/>
    </source>
</evidence>
<evidence type="ECO:0000313" key="8">
    <source>
        <dbReference type="EMBL" id="POY75731.1"/>
    </source>
</evidence>
<comment type="similarity">
    <text evidence="2 6">Belongs to the peroxisomal membrane protein PXMP2/4 family.</text>
</comment>